<keyword evidence="5" id="KW-0862">Zinc</keyword>
<name>A0ABZ2USF5_9CYAN</name>
<comment type="catalytic activity">
    <reaction evidence="7">
        <text>hydrogencarbonate + H(+) = CO2 + H2O</text>
        <dbReference type="Rhea" id="RHEA:10748"/>
        <dbReference type="ChEBI" id="CHEBI:15377"/>
        <dbReference type="ChEBI" id="CHEBI:15378"/>
        <dbReference type="ChEBI" id="CHEBI:16526"/>
        <dbReference type="ChEBI" id="CHEBI:17544"/>
        <dbReference type="EC" id="4.2.1.1"/>
    </reaction>
</comment>
<dbReference type="InterPro" id="IPR001765">
    <property type="entry name" value="Carbonic_anhydrase"/>
</dbReference>
<keyword evidence="9" id="KW-1185">Reference proteome</keyword>
<organism evidence="8 9">
    <name type="scientific">Okeanomitos corallinicola TIOX110</name>
    <dbReference type="NCBI Taxonomy" id="3133117"/>
    <lineage>
        <taxon>Bacteria</taxon>
        <taxon>Bacillati</taxon>
        <taxon>Cyanobacteriota</taxon>
        <taxon>Cyanophyceae</taxon>
        <taxon>Nostocales</taxon>
        <taxon>Aphanizomenonaceae</taxon>
        <taxon>Okeanomitos</taxon>
    </lineage>
</organism>
<dbReference type="CDD" id="cd03378">
    <property type="entry name" value="beta_CA_cladeC"/>
    <property type="match status" value="1"/>
</dbReference>
<evidence type="ECO:0000256" key="6">
    <source>
        <dbReference type="ARBA" id="ARBA00023239"/>
    </source>
</evidence>
<evidence type="ECO:0000313" key="9">
    <source>
        <dbReference type="Proteomes" id="UP001483337"/>
    </source>
</evidence>
<keyword evidence="4" id="KW-0479">Metal-binding</keyword>
<dbReference type="Pfam" id="PF00484">
    <property type="entry name" value="Pro_CA"/>
    <property type="match status" value="1"/>
</dbReference>
<comment type="similarity">
    <text evidence="2">Belongs to the beta-class carbonic anhydrase family.</text>
</comment>
<sequence>MVIIDKVKSLSRRNLLVLGTGVIGGGFAASITTKLVKAEATRKANITNPAEALQALLDGNKRFVDKKRRSRNEIYSRLQEVAKGQEPFASILGCADSRVPAEIVFDQGLGDLFVCRVAGNVATPEEIGSLEYGSLVLGAKVIMVLGHERCGAVTATLKGDPVPGQIGSLLEAIQPGLEKSQGQPGDKLENACKSNILVQIDNLKSSPVLSELIKANKLRIVGGYYDLDTGKVSLVS</sequence>
<dbReference type="PANTHER" id="PTHR11002:SF76">
    <property type="entry name" value="CARBONIC ANHYDRASE"/>
    <property type="match status" value="1"/>
</dbReference>
<dbReference type="SMART" id="SM00947">
    <property type="entry name" value="Pro_CA"/>
    <property type="match status" value="1"/>
</dbReference>
<evidence type="ECO:0000256" key="5">
    <source>
        <dbReference type="ARBA" id="ARBA00022833"/>
    </source>
</evidence>
<comment type="cofactor">
    <cofactor evidence="1">
        <name>Zn(2+)</name>
        <dbReference type="ChEBI" id="CHEBI:29105"/>
    </cofactor>
</comment>
<evidence type="ECO:0000256" key="1">
    <source>
        <dbReference type="ARBA" id="ARBA00001947"/>
    </source>
</evidence>
<dbReference type="SUPFAM" id="SSF53056">
    <property type="entry name" value="beta-carbonic anhydrase, cab"/>
    <property type="match status" value="1"/>
</dbReference>
<evidence type="ECO:0000313" key="8">
    <source>
        <dbReference type="EMBL" id="WZB87128.1"/>
    </source>
</evidence>
<evidence type="ECO:0000256" key="3">
    <source>
        <dbReference type="ARBA" id="ARBA00012925"/>
    </source>
</evidence>
<protein>
    <recommendedName>
        <fullName evidence="3">carbonic anhydrase</fullName>
        <ecNumber evidence="3">4.2.1.1</ecNumber>
    </recommendedName>
</protein>
<reference evidence="8 9" key="1">
    <citation type="submission" date="2024-04" db="EMBL/GenBank/DDBJ databases">
        <title>Okeanomitos corallinicola gen. &amp; sp. nov. (Nostocales, Cyanobacteria), a new toxic marine heterocyst-forming cyanobacterium from a coral reef.</title>
        <authorList>
            <person name="Li H."/>
            <person name="Li R."/>
            <person name="Kang J."/>
            <person name="Hii K.S."/>
            <person name="Mohamed H.F."/>
            <person name="Xu X."/>
            <person name="Luo Z."/>
        </authorList>
    </citation>
    <scope>NUCLEOTIDE SEQUENCE [LARGE SCALE GENOMIC DNA]</scope>
    <source>
        <strain evidence="8 9">TIOX110</strain>
    </source>
</reference>
<dbReference type="PROSITE" id="PS00704">
    <property type="entry name" value="PROK_CO2_ANHYDRASE_1"/>
    <property type="match status" value="1"/>
</dbReference>
<evidence type="ECO:0000256" key="2">
    <source>
        <dbReference type="ARBA" id="ARBA00006217"/>
    </source>
</evidence>
<dbReference type="Gene3D" id="3.40.1050.10">
    <property type="entry name" value="Carbonic anhydrase"/>
    <property type="match status" value="1"/>
</dbReference>
<dbReference type="InterPro" id="IPR015892">
    <property type="entry name" value="Carbonic_anhydrase_CS"/>
</dbReference>
<dbReference type="InterPro" id="IPR036874">
    <property type="entry name" value="Carbonic_anhydrase_sf"/>
</dbReference>
<accession>A0ABZ2USF5</accession>
<evidence type="ECO:0000256" key="7">
    <source>
        <dbReference type="ARBA" id="ARBA00048348"/>
    </source>
</evidence>
<evidence type="ECO:0000256" key="4">
    <source>
        <dbReference type="ARBA" id="ARBA00022723"/>
    </source>
</evidence>
<dbReference type="EMBL" id="CP150886">
    <property type="protein sequence ID" value="WZB87128.1"/>
    <property type="molecule type" value="Genomic_DNA"/>
</dbReference>
<proteinExistence type="inferred from homology"/>
<dbReference type="RefSeq" id="WP_353930042.1">
    <property type="nucleotide sequence ID" value="NZ_CP150886.1"/>
</dbReference>
<gene>
    <name evidence="8" type="ORF">WJM97_17320</name>
</gene>
<dbReference type="Proteomes" id="UP001483337">
    <property type="component" value="Chromosome"/>
</dbReference>
<keyword evidence="6" id="KW-0456">Lyase</keyword>
<dbReference type="EC" id="4.2.1.1" evidence="3"/>
<dbReference type="PANTHER" id="PTHR11002">
    <property type="entry name" value="CARBONIC ANHYDRASE"/>
    <property type="match status" value="1"/>
</dbReference>